<proteinExistence type="predicted"/>
<comment type="caution">
    <text evidence="8">The sequence shown here is derived from an EMBL/GenBank/DDBJ whole genome shotgun (WGS) entry which is preliminary data.</text>
</comment>
<evidence type="ECO:0000256" key="5">
    <source>
        <dbReference type="SAM" id="MobiDB-lite"/>
    </source>
</evidence>
<evidence type="ECO:0000256" key="7">
    <source>
        <dbReference type="SAM" id="SignalP"/>
    </source>
</evidence>
<feature type="compositionally biased region" description="Basic and acidic residues" evidence="5">
    <location>
        <begin position="212"/>
        <end position="223"/>
    </location>
</feature>
<dbReference type="Proteomes" id="UP000186601">
    <property type="component" value="Unassembled WGS sequence"/>
</dbReference>
<accession>A0A2R6NXS3</accession>
<keyword evidence="2 6" id="KW-0812">Transmembrane</keyword>
<gene>
    <name evidence="8" type="ORF">PHLCEN_2v7187</name>
</gene>
<sequence>MAISRTLLVVSLLTSVVLASAIVAEVEKGISVLDTDILKCEPVRQLSALKAELEEGQSPILRQIFGWLFPFGPAWNSILGTFYISSVPNFILAFIPAEINPNTLNTMTAFATGGLLSDVFLHLVPHAFMGEHQDGGVHFVMVEEKRNILVGLGIFVGFASFFIMEKTLRVLGGEAEGHSHSHSHSPVTSNEANASGVSVSPAANGLKSRKQGKQDSDGSSHLEDEVEQNSGAQSSKLSAYLNLFGDFVHNITDGLAYVSSSLQGAFSAAVDLEIFVF</sequence>
<evidence type="ECO:0000256" key="1">
    <source>
        <dbReference type="ARBA" id="ARBA00004141"/>
    </source>
</evidence>
<keyword evidence="9" id="KW-1185">Reference proteome</keyword>
<feature type="region of interest" description="Disordered" evidence="5">
    <location>
        <begin position="175"/>
        <end position="231"/>
    </location>
</feature>
<dbReference type="GO" id="GO:0016020">
    <property type="term" value="C:membrane"/>
    <property type="evidence" value="ECO:0007669"/>
    <property type="project" value="UniProtKB-SubCell"/>
</dbReference>
<dbReference type="AlphaFoldDB" id="A0A2R6NXS3"/>
<dbReference type="STRING" id="98765.A0A2R6NXS3"/>
<dbReference type="Pfam" id="PF02535">
    <property type="entry name" value="Zip"/>
    <property type="match status" value="1"/>
</dbReference>
<feature type="transmembrane region" description="Helical" evidence="6">
    <location>
        <begin position="74"/>
        <end position="95"/>
    </location>
</feature>
<feature type="chain" id="PRO_5015358218" evidence="7">
    <location>
        <begin position="20"/>
        <end position="277"/>
    </location>
</feature>
<name>A0A2R6NXS3_9APHY</name>
<keyword evidence="7" id="KW-0732">Signal</keyword>
<evidence type="ECO:0000313" key="8">
    <source>
        <dbReference type="EMBL" id="PSR79000.1"/>
    </source>
</evidence>
<organism evidence="8 9">
    <name type="scientific">Hermanssonia centrifuga</name>
    <dbReference type="NCBI Taxonomy" id="98765"/>
    <lineage>
        <taxon>Eukaryota</taxon>
        <taxon>Fungi</taxon>
        <taxon>Dikarya</taxon>
        <taxon>Basidiomycota</taxon>
        <taxon>Agaricomycotina</taxon>
        <taxon>Agaricomycetes</taxon>
        <taxon>Polyporales</taxon>
        <taxon>Meruliaceae</taxon>
        <taxon>Hermanssonia</taxon>
    </lineage>
</organism>
<dbReference type="PANTHER" id="PTHR16950">
    <property type="entry name" value="ZINC TRANSPORTER SLC39A7 HISTIDINE-RICH MEMBRANE PROTEIN KE4"/>
    <property type="match status" value="1"/>
</dbReference>
<comment type="subcellular location">
    <subcellularLocation>
        <location evidence="1">Membrane</location>
        <topology evidence="1">Multi-pass membrane protein</topology>
    </subcellularLocation>
</comment>
<protein>
    <submittedName>
        <fullName evidence="8">Uncharacterized protein</fullName>
    </submittedName>
</protein>
<dbReference type="EMBL" id="MLYV02000712">
    <property type="protein sequence ID" value="PSR79000.1"/>
    <property type="molecule type" value="Genomic_DNA"/>
</dbReference>
<dbReference type="OrthoDB" id="200954at2759"/>
<dbReference type="InterPro" id="IPR003689">
    <property type="entry name" value="ZIP"/>
</dbReference>
<feature type="transmembrane region" description="Helical" evidence="6">
    <location>
        <begin position="148"/>
        <end position="164"/>
    </location>
</feature>
<dbReference type="PANTHER" id="PTHR16950:SF16">
    <property type="entry name" value="ZINC TRANSPORTER ZIP13"/>
    <property type="match status" value="1"/>
</dbReference>
<evidence type="ECO:0000256" key="3">
    <source>
        <dbReference type="ARBA" id="ARBA00022989"/>
    </source>
</evidence>
<feature type="signal peptide" evidence="7">
    <location>
        <begin position="1"/>
        <end position="19"/>
    </location>
</feature>
<evidence type="ECO:0000313" key="9">
    <source>
        <dbReference type="Proteomes" id="UP000186601"/>
    </source>
</evidence>
<dbReference type="GO" id="GO:0005385">
    <property type="term" value="F:zinc ion transmembrane transporter activity"/>
    <property type="evidence" value="ECO:0007669"/>
    <property type="project" value="TreeGrafter"/>
</dbReference>
<feature type="compositionally biased region" description="Polar residues" evidence="5">
    <location>
        <begin position="186"/>
        <end position="198"/>
    </location>
</feature>
<keyword evidence="3 6" id="KW-1133">Transmembrane helix</keyword>
<evidence type="ECO:0000256" key="2">
    <source>
        <dbReference type="ARBA" id="ARBA00022692"/>
    </source>
</evidence>
<reference evidence="8 9" key="1">
    <citation type="submission" date="2018-02" db="EMBL/GenBank/DDBJ databases">
        <title>Genome sequence of the basidiomycete white-rot fungus Phlebia centrifuga.</title>
        <authorList>
            <person name="Granchi Z."/>
            <person name="Peng M."/>
            <person name="de Vries R.P."/>
            <person name="Hilden K."/>
            <person name="Makela M.R."/>
            <person name="Grigoriev I."/>
            <person name="Riley R."/>
        </authorList>
    </citation>
    <scope>NUCLEOTIDE SEQUENCE [LARGE SCALE GENOMIC DNA]</scope>
    <source>
        <strain evidence="8 9">FBCC195</strain>
    </source>
</reference>
<dbReference type="GO" id="GO:0006882">
    <property type="term" value="P:intracellular zinc ion homeostasis"/>
    <property type="evidence" value="ECO:0007669"/>
    <property type="project" value="TreeGrafter"/>
</dbReference>
<evidence type="ECO:0000256" key="4">
    <source>
        <dbReference type="ARBA" id="ARBA00023136"/>
    </source>
</evidence>
<keyword evidence="4 6" id="KW-0472">Membrane</keyword>
<evidence type="ECO:0000256" key="6">
    <source>
        <dbReference type="SAM" id="Phobius"/>
    </source>
</evidence>